<evidence type="ECO:0000256" key="1">
    <source>
        <dbReference type="SAM" id="MobiDB-lite"/>
    </source>
</evidence>
<name>A0A0W8F020_9ZZZZ</name>
<dbReference type="EMBL" id="LNQE01001705">
    <property type="protein sequence ID" value="KUG14078.1"/>
    <property type="molecule type" value="Genomic_DNA"/>
</dbReference>
<evidence type="ECO:0000313" key="2">
    <source>
        <dbReference type="EMBL" id="KUG14078.1"/>
    </source>
</evidence>
<feature type="region of interest" description="Disordered" evidence="1">
    <location>
        <begin position="1"/>
        <end position="24"/>
    </location>
</feature>
<sequence>MGFRQKKVNQLLHSRELGSPGGPRILLRSRATTGSMGTLGKQGLPGVRTTHCIGSGPFPCLIH</sequence>
<organism evidence="2">
    <name type="scientific">hydrocarbon metagenome</name>
    <dbReference type="NCBI Taxonomy" id="938273"/>
    <lineage>
        <taxon>unclassified sequences</taxon>
        <taxon>metagenomes</taxon>
        <taxon>ecological metagenomes</taxon>
    </lineage>
</organism>
<gene>
    <name evidence="2" type="ORF">ASZ90_016289</name>
</gene>
<reference evidence="2" key="1">
    <citation type="journal article" date="2015" name="Proc. Natl. Acad. Sci. U.S.A.">
        <title>Networks of energetic and metabolic interactions define dynamics in microbial communities.</title>
        <authorList>
            <person name="Embree M."/>
            <person name="Liu J.K."/>
            <person name="Al-Bassam M.M."/>
            <person name="Zengler K."/>
        </authorList>
    </citation>
    <scope>NUCLEOTIDE SEQUENCE</scope>
</reference>
<dbReference type="AlphaFoldDB" id="A0A0W8F020"/>
<accession>A0A0W8F020</accession>
<comment type="caution">
    <text evidence="2">The sequence shown here is derived from an EMBL/GenBank/DDBJ whole genome shotgun (WGS) entry which is preliminary data.</text>
</comment>
<proteinExistence type="predicted"/>
<protein>
    <submittedName>
        <fullName evidence="2">Uncharacterized protein</fullName>
    </submittedName>
</protein>